<dbReference type="GO" id="GO:0030288">
    <property type="term" value="C:outer membrane-bounded periplasmic space"/>
    <property type="evidence" value="ECO:0007669"/>
    <property type="project" value="UniProtKB-UniRule"/>
</dbReference>
<organism evidence="2 3">
    <name type="scientific">Actibacterium pelagium</name>
    <dbReference type="NCBI Taxonomy" id="2029103"/>
    <lineage>
        <taxon>Bacteria</taxon>
        <taxon>Pseudomonadati</taxon>
        <taxon>Pseudomonadota</taxon>
        <taxon>Alphaproteobacteria</taxon>
        <taxon>Rhodobacterales</taxon>
        <taxon>Roseobacteraceae</taxon>
        <taxon>Actibacterium</taxon>
    </lineage>
</organism>
<name>A0A917ENJ7_9RHOB</name>
<dbReference type="GO" id="GO:0043093">
    <property type="term" value="P:FtsZ-dependent cytokinesis"/>
    <property type="evidence" value="ECO:0007669"/>
    <property type="project" value="UniProtKB-UniRule"/>
</dbReference>
<reference evidence="2" key="1">
    <citation type="journal article" date="2014" name="Int. J. Syst. Evol. Microbiol.">
        <title>Complete genome sequence of Corynebacterium casei LMG S-19264T (=DSM 44701T), isolated from a smear-ripened cheese.</title>
        <authorList>
            <consortium name="US DOE Joint Genome Institute (JGI-PGF)"/>
            <person name="Walter F."/>
            <person name="Albersmeier A."/>
            <person name="Kalinowski J."/>
            <person name="Ruckert C."/>
        </authorList>
    </citation>
    <scope>NUCLEOTIDE SEQUENCE</scope>
    <source>
        <strain evidence="2">CGMCC 1.16012</strain>
    </source>
</reference>
<accession>A0A917ENJ7</accession>
<dbReference type="AlphaFoldDB" id="A0A917ENJ7"/>
<keyword evidence="1" id="KW-0132">Cell division</keyword>
<dbReference type="SUPFAM" id="SSF48452">
    <property type="entry name" value="TPR-like"/>
    <property type="match status" value="1"/>
</dbReference>
<feature type="signal peptide" evidence="1">
    <location>
        <begin position="1"/>
        <end position="18"/>
    </location>
</feature>
<dbReference type="RefSeq" id="WP_095595518.1">
    <property type="nucleotide sequence ID" value="NZ_BMKN01000003.1"/>
</dbReference>
<protein>
    <recommendedName>
        <fullName evidence="1">Cell division coordinator CpoB</fullName>
    </recommendedName>
</protein>
<dbReference type="InterPro" id="IPR014162">
    <property type="entry name" value="CpoB_C"/>
</dbReference>
<comment type="similarity">
    <text evidence="1">Belongs to the CpoB family.</text>
</comment>
<dbReference type="EMBL" id="BMKN01000003">
    <property type="protein sequence ID" value="GGE60285.1"/>
    <property type="molecule type" value="Genomic_DNA"/>
</dbReference>
<dbReference type="NCBIfam" id="TIGR02795">
    <property type="entry name" value="tol_pal_ybgF"/>
    <property type="match status" value="1"/>
</dbReference>
<dbReference type="InterPro" id="IPR034706">
    <property type="entry name" value="CpoB"/>
</dbReference>
<proteinExistence type="inferred from homology"/>
<comment type="function">
    <text evidence="1">Mediates coordination of peptidoglycan synthesis and outer membrane constriction during cell division.</text>
</comment>
<dbReference type="Gene3D" id="1.25.40.10">
    <property type="entry name" value="Tetratricopeptide repeat domain"/>
    <property type="match status" value="1"/>
</dbReference>
<dbReference type="HAMAP" id="MF_02066">
    <property type="entry name" value="CpoB"/>
    <property type="match status" value="1"/>
</dbReference>
<keyword evidence="1" id="KW-0574">Periplasm</keyword>
<keyword evidence="1" id="KW-0175">Coiled coil</keyword>
<keyword evidence="1" id="KW-0732">Signal</keyword>
<keyword evidence="3" id="KW-1185">Reference proteome</keyword>
<gene>
    <name evidence="1" type="primary">cpoB</name>
    <name evidence="2" type="ORF">GCM10011517_29820</name>
</gene>
<dbReference type="OrthoDB" id="9763909at2"/>
<evidence type="ECO:0000313" key="2">
    <source>
        <dbReference type="EMBL" id="GGE60285.1"/>
    </source>
</evidence>
<comment type="subcellular location">
    <subcellularLocation>
        <location evidence="1">Periplasm</location>
    </subcellularLocation>
</comment>
<feature type="coiled-coil region" evidence="1">
    <location>
        <begin position="25"/>
        <end position="85"/>
    </location>
</feature>
<comment type="caution">
    <text evidence="2">The sequence shown here is derived from an EMBL/GenBank/DDBJ whole genome shotgun (WGS) entry which is preliminary data.</text>
</comment>
<feature type="chain" id="PRO_5038181955" description="Cell division coordinator CpoB" evidence="1">
    <location>
        <begin position="19"/>
        <end position="272"/>
    </location>
</feature>
<dbReference type="Proteomes" id="UP000606730">
    <property type="component" value="Unassembled WGS sequence"/>
</dbReference>
<sequence length="272" mass="28806" precursor="true">MRALSLILGLTFCAPAFAQSNEQTLADIRQEMSVLYVELQRLNRELSTTGGASGVATPGSVLQRVTALEEQLNRLTAKTEQLDFRINQVVADGTNRLGDLQFRVCELDPGCDIANLPETPVLGGGDLPQAIRPAITESPVKAPELAVSERADFEAASQALADGANRAAAEQFALFVENYPGGPLTSEAHFMRGEALRNMGDITPAARAYLQSFSGAPNGPMAPEALYKLGLSLADLGQMQEACVTLGEVSIRFPSAPVAGSASQQQTQLGCQ</sequence>
<evidence type="ECO:0000313" key="3">
    <source>
        <dbReference type="Proteomes" id="UP000606730"/>
    </source>
</evidence>
<dbReference type="Pfam" id="PF13432">
    <property type="entry name" value="TPR_16"/>
    <property type="match status" value="1"/>
</dbReference>
<evidence type="ECO:0000256" key="1">
    <source>
        <dbReference type="HAMAP-Rule" id="MF_02066"/>
    </source>
</evidence>
<reference evidence="2" key="2">
    <citation type="submission" date="2020-09" db="EMBL/GenBank/DDBJ databases">
        <authorList>
            <person name="Sun Q."/>
            <person name="Zhou Y."/>
        </authorList>
    </citation>
    <scope>NUCLEOTIDE SEQUENCE</scope>
    <source>
        <strain evidence="2">CGMCC 1.16012</strain>
    </source>
</reference>
<keyword evidence="1" id="KW-0131">Cell cycle</keyword>
<dbReference type="InterPro" id="IPR011990">
    <property type="entry name" value="TPR-like_helical_dom_sf"/>
</dbReference>